<gene>
    <name evidence="2" type="ORF">PR003_g19718</name>
</gene>
<comment type="caution">
    <text evidence="2">The sequence shown here is derived from an EMBL/GenBank/DDBJ whole genome shotgun (WGS) entry which is preliminary data.</text>
</comment>
<sequence>MLPAPLTAAASASESAATSHGCRDCRVGVCRSNSDGFGYCTGDSSAYKCRASRRMITRFSTNNSRPRRAATRVSICIVAGENYWACL</sequence>
<reference evidence="2 3" key="1">
    <citation type="submission" date="2018-08" db="EMBL/GenBank/DDBJ databases">
        <title>Genomic investigation of the strawberry pathogen Phytophthora fragariae indicates pathogenicity is determined by transcriptional variation in three key races.</title>
        <authorList>
            <person name="Adams T.M."/>
            <person name="Armitage A.D."/>
            <person name="Sobczyk M.K."/>
            <person name="Bates H.J."/>
            <person name="Dunwell J.M."/>
            <person name="Nellist C.F."/>
            <person name="Harrison R.J."/>
        </authorList>
    </citation>
    <scope>NUCLEOTIDE SEQUENCE [LARGE SCALE GENOMIC DNA]</scope>
    <source>
        <strain evidence="2 3">SCRP333</strain>
    </source>
</reference>
<evidence type="ECO:0000313" key="2">
    <source>
        <dbReference type="EMBL" id="KAE9312633.1"/>
    </source>
</evidence>
<proteinExistence type="predicted"/>
<feature type="region of interest" description="Disordered" evidence="1">
    <location>
        <begin position="1"/>
        <end position="21"/>
    </location>
</feature>
<evidence type="ECO:0000256" key="1">
    <source>
        <dbReference type="SAM" id="MobiDB-lite"/>
    </source>
</evidence>
<protein>
    <submittedName>
        <fullName evidence="2">Uncharacterized protein</fullName>
    </submittedName>
</protein>
<feature type="compositionally biased region" description="Low complexity" evidence="1">
    <location>
        <begin position="1"/>
        <end position="19"/>
    </location>
</feature>
<evidence type="ECO:0000313" key="3">
    <source>
        <dbReference type="Proteomes" id="UP000434957"/>
    </source>
</evidence>
<dbReference type="AlphaFoldDB" id="A0A6A4DX30"/>
<accession>A0A6A4DX30</accession>
<keyword evidence="3" id="KW-1185">Reference proteome</keyword>
<organism evidence="2 3">
    <name type="scientific">Phytophthora rubi</name>
    <dbReference type="NCBI Taxonomy" id="129364"/>
    <lineage>
        <taxon>Eukaryota</taxon>
        <taxon>Sar</taxon>
        <taxon>Stramenopiles</taxon>
        <taxon>Oomycota</taxon>
        <taxon>Peronosporomycetes</taxon>
        <taxon>Peronosporales</taxon>
        <taxon>Peronosporaceae</taxon>
        <taxon>Phytophthora</taxon>
    </lineage>
</organism>
<dbReference type="Proteomes" id="UP000434957">
    <property type="component" value="Unassembled WGS sequence"/>
</dbReference>
<dbReference type="EMBL" id="QXFT01001685">
    <property type="protein sequence ID" value="KAE9312633.1"/>
    <property type="molecule type" value="Genomic_DNA"/>
</dbReference>
<name>A0A6A4DX30_9STRA</name>